<organism evidence="2">
    <name type="scientific">uncultured Nocardioidaceae bacterium</name>
    <dbReference type="NCBI Taxonomy" id="253824"/>
    <lineage>
        <taxon>Bacteria</taxon>
        <taxon>Bacillati</taxon>
        <taxon>Actinomycetota</taxon>
        <taxon>Actinomycetes</taxon>
        <taxon>Propionibacteriales</taxon>
        <taxon>Nocardioidaceae</taxon>
        <taxon>environmental samples</taxon>
    </lineage>
</organism>
<feature type="compositionally biased region" description="Pro residues" evidence="1">
    <location>
        <begin position="1"/>
        <end position="11"/>
    </location>
</feature>
<evidence type="ECO:0000313" key="2">
    <source>
        <dbReference type="EMBL" id="CAA9328394.1"/>
    </source>
</evidence>
<name>A0A6J4LD06_9ACTN</name>
<feature type="non-terminal residue" evidence="2">
    <location>
        <position position="1"/>
    </location>
</feature>
<gene>
    <name evidence="2" type="ORF">AVDCRST_MAG72-122</name>
</gene>
<feature type="compositionally biased region" description="Basic residues" evidence="1">
    <location>
        <begin position="153"/>
        <end position="162"/>
    </location>
</feature>
<proteinExistence type="predicted"/>
<dbReference type="EC" id="2.6.1.45" evidence="2"/>
<feature type="compositionally biased region" description="Basic residues" evidence="1">
    <location>
        <begin position="52"/>
        <end position="70"/>
    </location>
</feature>
<feature type="non-terminal residue" evidence="2">
    <location>
        <position position="388"/>
    </location>
</feature>
<feature type="compositionally biased region" description="Basic and acidic residues" evidence="1">
    <location>
        <begin position="131"/>
        <end position="152"/>
    </location>
</feature>
<reference evidence="2" key="1">
    <citation type="submission" date="2020-02" db="EMBL/GenBank/DDBJ databases">
        <authorList>
            <person name="Meier V. D."/>
        </authorList>
    </citation>
    <scope>NUCLEOTIDE SEQUENCE</scope>
    <source>
        <strain evidence="2">AVDCRST_MAG72</strain>
    </source>
</reference>
<dbReference type="EMBL" id="CADCUJ010000006">
    <property type="protein sequence ID" value="CAA9328394.1"/>
    <property type="molecule type" value="Genomic_DNA"/>
</dbReference>
<feature type="region of interest" description="Disordered" evidence="1">
    <location>
        <begin position="301"/>
        <end position="388"/>
    </location>
</feature>
<feature type="compositionally biased region" description="Basic and acidic residues" evidence="1">
    <location>
        <begin position="12"/>
        <end position="28"/>
    </location>
</feature>
<feature type="compositionally biased region" description="Basic residues" evidence="1">
    <location>
        <begin position="183"/>
        <end position="193"/>
    </location>
</feature>
<protein>
    <submittedName>
        <fullName evidence="2">Serine--glyoxylate aminotransferase</fullName>
        <ecNumber evidence="2">2.6.1.45</ecNumber>
    </submittedName>
</protein>
<feature type="region of interest" description="Disordered" evidence="1">
    <location>
        <begin position="248"/>
        <end position="289"/>
    </location>
</feature>
<dbReference type="GO" id="GO:0050281">
    <property type="term" value="F:L-serine-glyoxylate transaminase activity"/>
    <property type="evidence" value="ECO:0007669"/>
    <property type="project" value="UniProtKB-EC"/>
</dbReference>
<feature type="compositionally biased region" description="Basic residues" evidence="1">
    <location>
        <begin position="336"/>
        <end position="346"/>
    </location>
</feature>
<keyword evidence="2" id="KW-0808">Transferase</keyword>
<sequence>APPHRPTLPADPRPDQRPGRGARRDVGAHHRPPGARVRRARARGARGPGSGLRHHAAGRRLPRVGHRRVGGRADQHALPRGHRAGLRDRPLRHAVAGDGHPARPAGGVRARRLAARRGPGGGAGAAGPGHRARDQGRLRGAQRDVHRRDQPRARRTPRHGLRRSPGAAARRHHLVAGLDRLPPRRVGRRRDRRRLPEGPDAAAGAGLQRGEREGPRGLAIGGPAEVVLGLGADHGHQPERLLALHPRHQPALRASGRPADARRGGARQRLRPSPASCRGHPCGGAGLGARGAVRRRARALGVVDGGPGARRGRRRRGTSGGAGALRHVAGRGPRQAGRHGVPHRPPRPLQRPDAGRHPVGCADGPAAGRRQDRPGRRSRGARGAGAAV</sequence>
<accession>A0A6J4LD06</accession>
<feature type="compositionally biased region" description="Basic residues" evidence="1">
    <location>
        <begin position="29"/>
        <end position="44"/>
    </location>
</feature>
<evidence type="ECO:0000256" key="1">
    <source>
        <dbReference type="SAM" id="MobiDB-lite"/>
    </source>
</evidence>
<feature type="compositionally biased region" description="Gly residues" evidence="1">
    <location>
        <begin position="118"/>
        <end position="127"/>
    </location>
</feature>
<feature type="region of interest" description="Disordered" evidence="1">
    <location>
        <begin position="1"/>
        <end position="220"/>
    </location>
</feature>
<dbReference type="AlphaFoldDB" id="A0A6J4LD06"/>
<keyword evidence="2" id="KW-0032">Aminotransferase</keyword>